<dbReference type="CDD" id="cd01650">
    <property type="entry name" value="RT_nLTR_like"/>
    <property type="match status" value="1"/>
</dbReference>
<protein>
    <recommendedName>
        <fullName evidence="1">RNA-directed DNA polymerase</fullName>
        <ecNumber evidence="1">2.7.7.49</ecNumber>
    </recommendedName>
</protein>
<evidence type="ECO:0000259" key="2">
    <source>
        <dbReference type="PROSITE" id="PS50878"/>
    </source>
</evidence>
<evidence type="ECO:0000313" key="4">
    <source>
        <dbReference type="Proteomes" id="UP000694723"/>
    </source>
</evidence>
<dbReference type="InterPro" id="IPR000477">
    <property type="entry name" value="RT_dom"/>
</dbReference>
<evidence type="ECO:0000313" key="3">
    <source>
        <dbReference type="Ensembl" id="ENSSSCP00060041304.1"/>
    </source>
</evidence>
<name>A0A8D1WNF0_PIG</name>
<feature type="domain" description="Reverse transcriptase" evidence="2">
    <location>
        <begin position="35"/>
        <end position="237"/>
    </location>
</feature>
<dbReference type="SUPFAM" id="SSF56672">
    <property type="entry name" value="DNA/RNA polymerases"/>
    <property type="match status" value="1"/>
</dbReference>
<organism evidence="3 4">
    <name type="scientific">Sus scrofa</name>
    <name type="common">Pig</name>
    <dbReference type="NCBI Taxonomy" id="9823"/>
    <lineage>
        <taxon>Eukaryota</taxon>
        <taxon>Metazoa</taxon>
        <taxon>Chordata</taxon>
        <taxon>Craniata</taxon>
        <taxon>Vertebrata</taxon>
        <taxon>Euteleostomi</taxon>
        <taxon>Mammalia</taxon>
        <taxon>Eutheria</taxon>
        <taxon>Laurasiatheria</taxon>
        <taxon>Artiodactyla</taxon>
        <taxon>Suina</taxon>
        <taxon>Suidae</taxon>
        <taxon>Sus</taxon>
    </lineage>
</organism>
<dbReference type="GO" id="GO:0003964">
    <property type="term" value="F:RNA-directed DNA polymerase activity"/>
    <property type="evidence" value="ECO:0007669"/>
    <property type="project" value="UniProtKB-EC"/>
</dbReference>
<dbReference type="Proteomes" id="UP000694723">
    <property type="component" value="Unplaced"/>
</dbReference>
<evidence type="ECO:0000256" key="1">
    <source>
        <dbReference type="ARBA" id="ARBA00012493"/>
    </source>
</evidence>
<reference evidence="3" key="1">
    <citation type="submission" date="2025-08" db="UniProtKB">
        <authorList>
            <consortium name="Ensembl"/>
        </authorList>
    </citation>
    <scope>IDENTIFICATION</scope>
</reference>
<dbReference type="PANTHER" id="PTHR19446">
    <property type="entry name" value="REVERSE TRANSCRIPTASES"/>
    <property type="match status" value="1"/>
</dbReference>
<accession>A0A8D1WNF0</accession>
<dbReference type="Ensembl" id="ENSSSCT00060095482.1">
    <property type="protein sequence ID" value="ENSSSCP00060041304.1"/>
    <property type="gene ID" value="ENSSSCG00060069969.1"/>
</dbReference>
<sequence length="237" mass="26907">MLPTKKSPGPDSFTGKFYQTYIEEIIPILLKLFQKVEGEGTLPKTLYEVNITLVPKPDKDTTKKENYRPISLMKIDAKILNKILVNQIQQHIKKIIYQDQVGFIPGSQGWFNIGKSINIIHHINERKVKNHMIISIETEKAFHKVQHSFMIKTLTKVGVEGTYPNIIKAIYDKPPANIILNGEKLKAFRLKSGTRQGYPLSPLSFNTVLEVLAKAIRQTKEIKGIQIGSSKIVTVCR</sequence>
<proteinExistence type="predicted"/>
<dbReference type="PROSITE" id="PS50878">
    <property type="entry name" value="RT_POL"/>
    <property type="match status" value="1"/>
</dbReference>
<dbReference type="AlphaFoldDB" id="A0A8D1WNF0"/>
<dbReference type="Pfam" id="PF00078">
    <property type="entry name" value="RVT_1"/>
    <property type="match status" value="1"/>
</dbReference>
<dbReference type="EC" id="2.7.7.49" evidence="1"/>
<dbReference type="InterPro" id="IPR043502">
    <property type="entry name" value="DNA/RNA_pol_sf"/>
</dbReference>